<dbReference type="HOGENOM" id="CLU_2483718_0_0_1"/>
<dbReference type="AlphaFoldDB" id="A0A0C9WRP2"/>
<reference evidence="1 2" key="1">
    <citation type="submission" date="2014-04" db="EMBL/GenBank/DDBJ databases">
        <authorList>
            <consortium name="DOE Joint Genome Institute"/>
            <person name="Kuo A."/>
            <person name="Kohler A."/>
            <person name="Nagy L.G."/>
            <person name="Floudas D."/>
            <person name="Copeland A."/>
            <person name="Barry K.W."/>
            <person name="Cichocki N."/>
            <person name="Veneault-Fourrey C."/>
            <person name="LaButti K."/>
            <person name="Lindquist E.A."/>
            <person name="Lipzen A."/>
            <person name="Lundell T."/>
            <person name="Morin E."/>
            <person name="Murat C."/>
            <person name="Sun H."/>
            <person name="Tunlid A."/>
            <person name="Henrissat B."/>
            <person name="Grigoriev I.V."/>
            <person name="Hibbett D.S."/>
            <person name="Martin F."/>
            <person name="Nordberg H.P."/>
            <person name="Cantor M.N."/>
            <person name="Hua S.X."/>
        </authorList>
    </citation>
    <scope>NUCLEOTIDE SEQUENCE [LARGE SCALE GENOMIC DNA]</scope>
    <source>
        <strain evidence="1 2">LaAM-08-1</strain>
    </source>
</reference>
<accession>A0A0C9WRP2</accession>
<gene>
    <name evidence="1" type="ORF">K443DRAFT_569711</name>
</gene>
<name>A0A0C9WRP2_9AGAR</name>
<reference evidence="2" key="2">
    <citation type="submission" date="2015-01" db="EMBL/GenBank/DDBJ databases">
        <title>Evolutionary Origins and Diversification of the Mycorrhizal Mutualists.</title>
        <authorList>
            <consortium name="DOE Joint Genome Institute"/>
            <consortium name="Mycorrhizal Genomics Consortium"/>
            <person name="Kohler A."/>
            <person name="Kuo A."/>
            <person name="Nagy L.G."/>
            <person name="Floudas D."/>
            <person name="Copeland A."/>
            <person name="Barry K.W."/>
            <person name="Cichocki N."/>
            <person name="Veneault-Fourrey C."/>
            <person name="LaButti K."/>
            <person name="Lindquist E.A."/>
            <person name="Lipzen A."/>
            <person name="Lundell T."/>
            <person name="Morin E."/>
            <person name="Murat C."/>
            <person name="Riley R."/>
            <person name="Ohm R."/>
            <person name="Sun H."/>
            <person name="Tunlid A."/>
            <person name="Henrissat B."/>
            <person name="Grigoriev I.V."/>
            <person name="Hibbett D.S."/>
            <person name="Martin F."/>
        </authorList>
    </citation>
    <scope>NUCLEOTIDE SEQUENCE [LARGE SCALE GENOMIC DNA]</scope>
    <source>
        <strain evidence="2">LaAM-08-1</strain>
    </source>
</reference>
<dbReference type="Proteomes" id="UP000054477">
    <property type="component" value="Unassembled WGS sequence"/>
</dbReference>
<keyword evidence="2" id="KW-1185">Reference proteome</keyword>
<dbReference type="EMBL" id="KN838608">
    <property type="protein sequence ID" value="KIK01310.1"/>
    <property type="molecule type" value="Genomic_DNA"/>
</dbReference>
<organism evidence="1 2">
    <name type="scientific">Laccaria amethystina LaAM-08-1</name>
    <dbReference type="NCBI Taxonomy" id="1095629"/>
    <lineage>
        <taxon>Eukaryota</taxon>
        <taxon>Fungi</taxon>
        <taxon>Dikarya</taxon>
        <taxon>Basidiomycota</taxon>
        <taxon>Agaricomycotina</taxon>
        <taxon>Agaricomycetes</taxon>
        <taxon>Agaricomycetidae</taxon>
        <taxon>Agaricales</taxon>
        <taxon>Agaricineae</taxon>
        <taxon>Hydnangiaceae</taxon>
        <taxon>Laccaria</taxon>
    </lineage>
</organism>
<sequence length="87" mass="9833">MKHGFTSVVDNNLEWFYSLVKGLSSEHVVKRFLPKNCHLLRVIKFSESTTSKYPKNIVVHATPTDSSHTSYLPLRGIVTPEAHVPVD</sequence>
<evidence type="ECO:0000313" key="1">
    <source>
        <dbReference type="EMBL" id="KIK01310.1"/>
    </source>
</evidence>
<protein>
    <submittedName>
        <fullName evidence="1">Uncharacterized protein</fullName>
    </submittedName>
</protein>
<evidence type="ECO:0000313" key="2">
    <source>
        <dbReference type="Proteomes" id="UP000054477"/>
    </source>
</evidence>
<proteinExistence type="predicted"/>